<feature type="transmembrane region" description="Helical" evidence="1">
    <location>
        <begin position="121"/>
        <end position="141"/>
    </location>
</feature>
<dbReference type="OrthoDB" id="13298at2"/>
<evidence type="ECO:0000256" key="1">
    <source>
        <dbReference type="SAM" id="Phobius"/>
    </source>
</evidence>
<gene>
    <name evidence="2" type="ORF">BCF55_1662</name>
</gene>
<proteinExistence type="predicted"/>
<reference evidence="2 3" key="1">
    <citation type="submission" date="2018-10" db="EMBL/GenBank/DDBJ databases">
        <title>Genomic Encyclopedia of Archaeal and Bacterial Type Strains, Phase II (KMG-II): from individual species to whole genera.</title>
        <authorList>
            <person name="Goeker M."/>
        </authorList>
    </citation>
    <scope>NUCLEOTIDE SEQUENCE [LARGE SCALE GENOMIC DNA]</scope>
    <source>
        <strain evidence="2 3">DSM 16510</strain>
    </source>
</reference>
<keyword evidence="1" id="KW-0812">Transmembrane</keyword>
<evidence type="ECO:0000313" key="3">
    <source>
        <dbReference type="Proteomes" id="UP000267841"/>
    </source>
</evidence>
<dbReference type="EMBL" id="RCCJ01000001">
    <property type="protein sequence ID" value="RLJ71362.1"/>
    <property type="molecule type" value="Genomic_DNA"/>
</dbReference>
<dbReference type="AlphaFoldDB" id="A0A497XW26"/>
<keyword evidence="3" id="KW-1185">Reference proteome</keyword>
<name>A0A497XW26_9AQUI</name>
<comment type="caution">
    <text evidence="2">The sequence shown here is derived from an EMBL/GenBank/DDBJ whole genome shotgun (WGS) entry which is preliminary data.</text>
</comment>
<dbReference type="Proteomes" id="UP000267841">
    <property type="component" value="Unassembled WGS sequence"/>
</dbReference>
<sequence length="196" mass="22819">MRKPFVFFLWLFLLVFVLSSIYISFTAYLYDRDSKILANVSSFFIGVREGIEKVDIPYPKHTIIMYAKEPSGKFVSSNVASPIERKMYVHISMPLQEGTLYMYVRKVDLLEYLAFVGQNNLYTGLLVASVLLYFSIFYFTLREFELAEKGGVTEELLNRLKALRLTMATLKVIPEESVDEMKKLVDNILRHRLSKR</sequence>
<dbReference type="RefSeq" id="WP_121012661.1">
    <property type="nucleotide sequence ID" value="NZ_RCCJ01000001.1"/>
</dbReference>
<accession>A0A497XW26</accession>
<keyword evidence="1" id="KW-0472">Membrane</keyword>
<evidence type="ECO:0000313" key="2">
    <source>
        <dbReference type="EMBL" id="RLJ71362.1"/>
    </source>
</evidence>
<feature type="transmembrane region" description="Helical" evidence="1">
    <location>
        <begin position="7"/>
        <end position="30"/>
    </location>
</feature>
<organism evidence="2 3">
    <name type="scientific">Hydrogenivirga caldilitoris</name>
    <dbReference type="NCBI Taxonomy" id="246264"/>
    <lineage>
        <taxon>Bacteria</taxon>
        <taxon>Pseudomonadati</taxon>
        <taxon>Aquificota</taxon>
        <taxon>Aquificia</taxon>
        <taxon>Aquificales</taxon>
        <taxon>Aquificaceae</taxon>
        <taxon>Hydrogenivirga</taxon>
    </lineage>
</organism>
<keyword evidence="1" id="KW-1133">Transmembrane helix</keyword>
<protein>
    <submittedName>
        <fullName evidence="2">Uncharacterized protein</fullName>
    </submittedName>
</protein>